<dbReference type="SUPFAM" id="SSF52166">
    <property type="entry name" value="Ribosomal protein L4"/>
    <property type="match status" value="1"/>
</dbReference>
<evidence type="ECO:0000256" key="1">
    <source>
        <dbReference type="ARBA" id="ARBA00010528"/>
    </source>
</evidence>
<comment type="subunit">
    <text evidence="5">Part of the 50S ribosomal subunit.</text>
</comment>
<evidence type="ECO:0000256" key="5">
    <source>
        <dbReference type="HAMAP-Rule" id="MF_01328"/>
    </source>
</evidence>
<dbReference type="GO" id="GO:0003735">
    <property type="term" value="F:structural constituent of ribosome"/>
    <property type="evidence" value="ECO:0007669"/>
    <property type="project" value="InterPro"/>
</dbReference>
<dbReference type="Gene3D" id="3.40.1370.10">
    <property type="match status" value="1"/>
</dbReference>
<evidence type="ECO:0000256" key="2">
    <source>
        <dbReference type="ARBA" id="ARBA00022980"/>
    </source>
</evidence>
<dbReference type="AlphaFoldDB" id="A0A2H0VDE0"/>
<comment type="function">
    <text evidence="5">Forms part of the polypeptide exit tunnel.</text>
</comment>
<feature type="compositionally biased region" description="Basic residues" evidence="6">
    <location>
        <begin position="60"/>
        <end position="71"/>
    </location>
</feature>
<dbReference type="PANTHER" id="PTHR10746:SF6">
    <property type="entry name" value="LARGE RIBOSOMAL SUBUNIT PROTEIN UL4M"/>
    <property type="match status" value="1"/>
</dbReference>
<gene>
    <name evidence="5" type="primary">rplD</name>
    <name evidence="7" type="ORF">COT91_02845</name>
</gene>
<dbReference type="GO" id="GO:1990904">
    <property type="term" value="C:ribonucleoprotein complex"/>
    <property type="evidence" value="ECO:0007669"/>
    <property type="project" value="UniProtKB-KW"/>
</dbReference>
<keyword evidence="3 5" id="KW-0687">Ribonucleoprotein</keyword>
<keyword evidence="5" id="KW-0699">rRNA-binding</keyword>
<evidence type="ECO:0000313" key="7">
    <source>
        <dbReference type="EMBL" id="PIR97128.1"/>
    </source>
</evidence>
<dbReference type="Proteomes" id="UP000230557">
    <property type="component" value="Unassembled WGS sequence"/>
</dbReference>
<dbReference type="GO" id="GO:0005840">
    <property type="term" value="C:ribosome"/>
    <property type="evidence" value="ECO:0007669"/>
    <property type="project" value="UniProtKB-KW"/>
</dbReference>
<keyword evidence="2 5" id="KW-0689">Ribosomal protein</keyword>
<dbReference type="GO" id="GO:0006412">
    <property type="term" value="P:translation"/>
    <property type="evidence" value="ECO:0007669"/>
    <property type="project" value="UniProtKB-UniRule"/>
</dbReference>
<dbReference type="GO" id="GO:0019843">
    <property type="term" value="F:rRNA binding"/>
    <property type="evidence" value="ECO:0007669"/>
    <property type="project" value="UniProtKB-UniRule"/>
</dbReference>
<comment type="function">
    <text evidence="5">One of the primary rRNA binding proteins, this protein initially binds near the 5'-end of the 23S rRNA. It is important during the early stages of 50S assembly. It makes multiple contacts with different domains of the 23S rRNA in the assembled 50S subunit and ribosome.</text>
</comment>
<evidence type="ECO:0000256" key="3">
    <source>
        <dbReference type="ARBA" id="ARBA00023274"/>
    </source>
</evidence>
<dbReference type="NCBIfam" id="TIGR03953">
    <property type="entry name" value="rplD_bact"/>
    <property type="match status" value="1"/>
</dbReference>
<protein>
    <recommendedName>
        <fullName evidence="4 5">Large ribosomal subunit protein uL4</fullName>
    </recommendedName>
</protein>
<dbReference type="EMBL" id="PFAJ01000042">
    <property type="protein sequence ID" value="PIR97128.1"/>
    <property type="molecule type" value="Genomic_DNA"/>
</dbReference>
<dbReference type="Pfam" id="PF00573">
    <property type="entry name" value="Ribosomal_L4"/>
    <property type="match status" value="1"/>
</dbReference>
<sequence>MIKTTVYNFVGEETKQAEMSDKIFKVVVSPKLVTQLVNAELSNKRNTVGSTKTRGLVRGGGRKPWKQKGTGRARVGSIRSPLWRGGGTIFGPSANRNFKKNVNRPQFRKGLFAVLTQLLEKKNLHVVTGITQENIKTKELDVKFKAFCKKVNIPTISLAVVISSPNKSFERSARNLDWVEVLRVSEITPYRLLKRKNVLVAQDAIAAIEKRFLK</sequence>
<dbReference type="PANTHER" id="PTHR10746">
    <property type="entry name" value="50S RIBOSOMAL PROTEIN L4"/>
    <property type="match status" value="1"/>
</dbReference>
<name>A0A2H0VDE0_9BACT</name>
<dbReference type="InterPro" id="IPR023574">
    <property type="entry name" value="Ribosomal_uL4_dom_sf"/>
</dbReference>
<feature type="region of interest" description="Disordered" evidence="6">
    <location>
        <begin position="50"/>
        <end position="71"/>
    </location>
</feature>
<reference evidence="8" key="1">
    <citation type="submission" date="2017-09" db="EMBL/GenBank/DDBJ databases">
        <title>Depth-based differentiation of microbial function through sediment-hosted aquifers and enrichment of novel symbionts in the deep terrestrial subsurface.</title>
        <authorList>
            <person name="Probst A.J."/>
            <person name="Ladd B."/>
            <person name="Jarett J.K."/>
            <person name="Geller-Mcgrath D.E."/>
            <person name="Sieber C.M.K."/>
            <person name="Emerson J.B."/>
            <person name="Anantharaman K."/>
            <person name="Thomas B.C."/>
            <person name="Malmstrom R."/>
            <person name="Stieglmeier M."/>
            <person name="Klingl A."/>
            <person name="Woyke T."/>
            <person name="Ryan C.M."/>
            <person name="Banfield J.F."/>
        </authorList>
    </citation>
    <scope>NUCLEOTIDE SEQUENCE [LARGE SCALE GENOMIC DNA]</scope>
</reference>
<comment type="caution">
    <text evidence="7">The sequence shown here is derived from an EMBL/GenBank/DDBJ whole genome shotgun (WGS) entry which is preliminary data.</text>
</comment>
<evidence type="ECO:0000256" key="4">
    <source>
        <dbReference type="ARBA" id="ARBA00035244"/>
    </source>
</evidence>
<dbReference type="InterPro" id="IPR013005">
    <property type="entry name" value="Ribosomal_uL4-like"/>
</dbReference>
<evidence type="ECO:0000313" key="8">
    <source>
        <dbReference type="Proteomes" id="UP000230557"/>
    </source>
</evidence>
<evidence type="ECO:0000256" key="6">
    <source>
        <dbReference type="SAM" id="MobiDB-lite"/>
    </source>
</evidence>
<keyword evidence="5" id="KW-0694">RNA-binding</keyword>
<comment type="similarity">
    <text evidence="1 5">Belongs to the universal ribosomal protein uL4 family.</text>
</comment>
<organism evidence="7 8">
    <name type="scientific">Candidatus Doudnabacteria bacterium CG10_big_fil_rev_8_21_14_0_10_41_10</name>
    <dbReference type="NCBI Taxonomy" id="1974551"/>
    <lineage>
        <taxon>Bacteria</taxon>
        <taxon>Candidatus Doudnaibacteriota</taxon>
    </lineage>
</organism>
<dbReference type="InterPro" id="IPR002136">
    <property type="entry name" value="Ribosomal_uL4"/>
</dbReference>
<accession>A0A2H0VDE0</accession>
<dbReference type="HAMAP" id="MF_01328_B">
    <property type="entry name" value="Ribosomal_uL4_B"/>
    <property type="match status" value="1"/>
</dbReference>
<proteinExistence type="inferred from homology"/>